<feature type="chain" id="PRO_5014390395" evidence="1">
    <location>
        <begin position="20"/>
        <end position="50"/>
    </location>
</feature>
<keyword evidence="1" id="KW-0732">Signal</keyword>
<reference evidence="2 3" key="1">
    <citation type="submission" date="2017-12" db="EMBL/GenBank/DDBJ databases">
        <title>Hemimetabolous genomes reveal molecular basis of termite eusociality.</title>
        <authorList>
            <person name="Harrison M.C."/>
            <person name="Jongepier E."/>
            <person name="Robertson H.M."/>
            <person name="Arning N."/>
            <person name="Bitard-Feildel T."/>
            <person name="Chao H."/>
            <person name="Childers C.P."/>
            <person name="Dinh H."/>
            <person name="Doddapaneni H."/>
            <person name="Dugan S."/>
            <person name="Gowin J."/>
            <person name="Greiner C."/>
            <person name="Han Y."/>
            <person name="Hu H."/>
            <person name="Hughes D.S.T."/>
            <person name="Huylmans A.-K."/>
            <person name="Kemena C."/>
            <person name="Kremer L.P.M."/>
            <person name="Lee S.L."/>
            <person name="Lopez-Ezquerra A."/>
            <person name="Mallet L."/>
            <person name="Monroy-Kuhn J.M."/>
            <person name="Moser A."/>
            <person name="Murali S.C."/>
            <person name="Muzny D.M."/>
            <person name="Otani S."/>
            <person name="Piulachs M.-D."/>
            <person name="Poelchau M."/>
            <person name="Qu J."/>
            <person name="Schaub F."/>
            <person name="Wada-Katsumata A."/>
            <person name="Worley K.C."/>
            <person name="Xie Q."/>
            <person name="Ylla G."/>
            <person name="Poulsen M."/>
            <person name="Gibbs R.A."/>
            <person name="Schal C."/>
            <person name="Richards S."/>
            <person name="Belles X."/>
            <person name="Korb J."/>
            <person name="Bornberg-Bauer E."/>
        </authorList>
    </citation>
    <scope>NUCLEOTIDE SEQUENCE [LARGE SCALE GENOMIC DNA]</scope>
    <source>
        <tissue evidence="2">Whole body</tissue>
    </source>
</reference>
<evidence type="ECO:0000313" key="3">
    <source>
        <dbReference type="Proteomes" id="UP000235965"/>
    </source>
</evidence>
<accession>A0A2J7RL87</accession>
<protein>
    <submittedName>
        <fullName evidence="2">Uncharacterized protein</fullName>
    </submittedName>
</protein>
<feature type="signal peptide" evidence="1">
    <location>
        <begin position="1"/>
        <end position="19"/>
    </location>
</feature>
<proteinExistence type="predicted"/>
<evidence type="ECO:0000256" key="1">
    <source>
        <dbReference type="SAM" id="SignalP"/>
    </source>
</evidence>
<name>A0A2J7RL87_9NEOP</name>
<keyword evidence="3" id="KW-1185">Reference proteome</keyword>
<dbReference type="EMBL" id="NEVH01002693">
    <property type="protein sequence ID" value="PNF41602.1"/>
    <property type="molecule type" value="Genomic_DNA"/>
</dbReference>
<sequence>MKLTYLELLISHFIWPVESAELPNVARGSKSLETPALEQCIFLYETYVIC</sequence>
<dbReference type="AlphaFoldDB" id="A0A2J7RL87"/>
<evidence type="ECO:0000313" key="2">
    <source>
        <dbReference type="EMBL" id="PNF41602.1"/>
    </source>
</evidence>
<gene>
    <name evidence="2" type="ORF">B7P43_G11115</name>
</gene>
<dbReference type="Proteomes" id="UP000235965">
    <property type="component" value="Unassembled WGS sequence"/>
</dbReference>
<dbReference type="InParanoid" id="A0A2J7RL87"/>
<comment type="caution">
    <text evidence="2">The sequence shown here is derived from an EMBL/GenBank/DDBJ whole genome shotgun (WGS) entry which is preliminary data.</text>
</comment>
<organism evidence="2 3">
    <name type="scientific">Cryptotermes secundus</name>
    <dbReference type="NCBI Taxonomy" id="105785"/>
    <lineage>
        <taxon>Eukaryota</taxon>
        <taxon>Metazoa</taxon>
        <taxon>Ecdysozoa</taxon>
        <taxon>Arthropoda</taxon>
        <taxon>Hexapoda</taxon>
        <taxon>Insecta</taxon>
        <taxon>Pterygota</taxon>
        <taxon>Neoptera</taxon>
        <taxon>Polyneoptera</taxon>
        <taxon>Dictyoptera</taxon>
        <taxon>Blattodea</taxon>
        <taxon>Blattoidea</taxon>
        <taxon>Termitoidae</taxon>
        <taxon>Kalotermitidae</taxon>
        <taxon>Cryptotermitinae</taxon>
        <taxon>Cryptotermes</taxon>
    </lineage>
</organism>